<sequence length="464" mass="52033">MKLYVTEIAKYVIAFLLFLYTADSFGALTKPYESDRKLIYTRQIGCMFGVQISCFIQILARTGKMSYFFFFAFQLVIFASIIMLFYVIYPDANKLVVNNMCMLLMIGIIMLTRLSYEKAIKQFIIVAASIVIGFFIPELIFRLNVIKRYEWVFAAIGLAAIGVVLVLGTATNGSKITYTIAGITFQPSEFTKIIYLLFLAGALYKAKELTDLMKIAGVAGVHVIILVLSKDLGSALLFFIVFLALIYIATNNIGYLFMGLGFGSVASVIAYGLFSHIQVRVKAWLDPFGNIESAGYQLSQSLFGISSGGAFGLGLYGGSPQSIPFVEQDFIFSAIAEEFGIVFAVIMTLICLSTFMHIMYEGYMMHDKYYRLLSCGIGVAYIFQTFLTIGGGSRFIPLTGVTLPLVSYGGSSVMVTVVMMMIFEGICLVRNFEEAEDYMRRDRSRGSKRDYYYDERNERYEEDY</sequence>
<keyword evidence="7" id="KW-0131">Cell cycle</keyword>
<dbReference type="Proteomes" id="UP000183047">
    <property type="component" value="Unassembled WGS sequence"/>
</dbReference>
<feature type="transmembrane region" description="Helical" evidence="6">
    <location>
        <begin position="151"/>
        <end position="170"/>
    </location>
</feature>
<evidence type="ECO:0000313" key="7">
    <source>
        <dbReference type="EMBL" id="SCY28513.1"/>
    </source>
</evidence>
<keyword evidence="4 6" id="KW-1133">Transmembrane helix</keyword>
<dbReference type="GO" id="GO:0008360">
    <property type="term" value="P:regulation of cell shape"/>
    <property type="evidence" value="ECO:0007669"/>
    <property type="project" value="UniProtKB-KW"/>
</dbReference>
<evidence type="ECO:0000256" key="3">
    <source>
        <dbReference type="ARBA" id="ARBA00022960"/>
    </source>
</evidence>
<dbReference type="EMBL" id="FMUR01000011">
    <property type="protein sequence ID" value="SCY28513.1"/>
    <property type="molecule type" value="Genomic_DNA"/>
</dbReference>
<organism evidence="7 8">
    <name type="scientific">Butyrivibrio hungatei</name>
    <dbReference type="NCBI Taxonomy" id="185008"/>
    <lineage>
        <taxon>Bacteria</taxon>
        <taxon>Bacillati</taxon>
        <taxon>Bacillota</taxon>
        <taxon>Clostridia</taxon>
        <taxon>Lachnospirales</taxon>
        <taxon>Lachnospiraceae</taxon>
        <taxon>Butyrivibrio</taxon>
    </lineage>
</organism>
<feature type="transmembrane region" description="Helical" evidence="6">
    <location>
        <begin position="95"/>
        <end position="116"/>
    </location>
</feature>
<feature type="transmembrane region" description="Helical" evidence="6">
    <location>
        <begin position="339"/>
        <end position="360"/>
    </location>
</feature>
<dbReference type="InterPro" id="IPR001182">
    <property type="entry name" value="FtsW/RodA"/>
</dbReference>
<feature type="transmembrane region" description="Helical" evidence="6">
    <location>
        <begin position="67"/>
        <end position="89"/>
    </location>
</feature>
<dbReference type="OrthoDB" id="9812661at2"/>
<dbReference type="GO" id="GO:0051301">
    <property type="term" value="P:cell division"/>
    <property type="evidence" value="ECO:0007669"/>
    <property type="project" value="UniProtKB-KW"/>
</dbReference>
<evidence type="ECO:0000256" key="5">
    <source>
        <dbReference type="ARBA" id="ARBA00023136"/>
    </source>
</evidence>
<evidence type="ECO:0000313" key="8">
    <source>
        <dbReference type="Proteomes" id="UP000183047"/>
    </source>
</evidence>
<feature type="transmembrane region" description="Helical" evidence="6">
    <location>
        <begin position="190"/>
        <end position="206"/>
    </location>
</feature>
<evidence type="ECO:0000256" key="2">
    <source>
        <dbReference type="ARBA" id="ARBA00022692"/>
    </source>
</evidence>
<dbReference type="AlphaFoldDB" id="A0A1G5END0"/>
<keyword evidence="5 6" id="KW-0472">Membrane</keyword>
<feature type="transmembrane region" description="Helical" evidence="6">
    <location>
        <begin position="123"/>
        <end position="145"/>
    </location>
</feature>
<accession>A0A1G5END0</accession>
<feature type="transmembrane region" description="Helical" evidence="6">
    <location>
        <begin position="235"/>
        <end position="250"/>
    </location>
</feature>
<feature type="transmembrane region" description="Helical" evidence="6">
    <location>
        <begin position="372"/>
        <end position="396"/>
    </location>
</feature>
<protein>
    <submittedName>
        <fullName evidence="7">Cell division protein FtsW, lipid II flippase</fullName>
    </submittedName>
</protein>
<name>A0A1G5END0_9FIRM</name>
<evidence type="ECO:0000256" key="4">
    <source>
        <dbReference type="ARBA" id="ARBA00022989"/>
    </source>
</evidence>
<dbReference type="PANTHER" id="PTHR30474">
    <property type="entry name" value="CELL CYCLE PROTEIN"/>
    <property type="match status" value="1"/>
</dbReference>
<keyword evidence="7" id="KW-0132">Cell division</keyword>
<dbReference type="Pfam" id="PF01098">
    <property type="entry name" value="FTSW_RODA_SPOVE"/>
    <property type="match status" value="1"/>
</dbReference>
<keyword evidence="3" id="KW-0133">Cell shape</keyword>
<keyword evidence="2 6" id="KW-0812">Transmembrane</keyword>
<dbReference type="RefSeq" id="WP_074462597.1">
    <property type="nucleotide sequence ID" value="NZ_FMUR01000011.1"/>
</dbReference>
<dbReference type="GO" id="GO:0032153">
    <property type="term" value="C:cell division site"/>
    <property type="evidence" value="ECO:0007669"/>
    <property type="project" value="TreeGrafter"/>
</dbReference>
<evidence type="ECO:0000256" key="1">
    <source>
        <dbReference type="ARBA" id="ARBA00004141"/>
    </source>
</evidence>
<comment type="subcellular location">
    <subcellularLocation>
        <location evidence="1">Membrane</location>
        <topology evidence="1">Multi-pass membrane protein</topology>
    </subcellularLocation>
</comment>
<keyword evidence="8" id="KW-1185">Reference proteome</keyword>
<dbReference type="GO" id="GO:0015648">
    <property type="term" value="F:lipid-linked peptidoglycan transporter activity"/>
    <property type="evidence" value="ECO:0007669"/>
    <property type="project" value="TreeGrafter"/>
</dbReference>
<dbReference type="PANTHER" id="PTHR30474:SF3">
    <property type="entry name" value="PEPTIDOGLYCAN GLYCOSYLTRANSFERASE RODA"/>
    <property type="match status" value="1"/>
</dbReference>
<proteinExistence type="predicted"/>
<gene>
    <name evidence="7" type="ORF">SAMN02910451_02033</name>
</gene>
<dbReference type="GO" id="GO:0005886">
    <property type="term" value="C:plasma membrane"/>
    <property type="evidence" value="ECO:0007669"/>
    <property type="project" value="TreeGrafter"/>
</dbReference>
<feature type="transmembrane region" description="Helical" evidence="6">
    <location>
        <begin position="408"/>
        <end position="432"/>
    </location>
</feature>
<feature type="transmembrane region" description="Helical" evidence="6">
    <location>
        <begin position="39"/>
        <end position="60"/>
    </location>
</feature>
<evidence type="ECO:0000256" key="6">
    <source>
        <dbReference type="SAM" id="Phobius"/>
    </source>
</evidence>
<reference evidence="8" key="1">
    <citation type="submission" date="2016-10" db="EMBL/GenBank/DDBJ databases">
        <authorList>
            <person name="Varghese N."/>
            <person name="Submissions S."/>
        </authorList>
    </citation>
    <scope>NUCLEOTIDE SEQUENCE [LARGE SCALE GENOMIC DNA]</scope>
    <source>
        <strain evidence="8">XBD2006</strain>
    </source>
</reference>
<feature type="transmembrane region" description="Helical" evidence="6">
    <location>
        <begin position="256"/>
        <end position="277"/>
    </location>
</feature>